<evidence type="ECO:0000313" key="2">
    <source>
        <dbReference type="Proteomes" id="UP000321570"/>
    </source>
</evidence>
<proteinExistence type="predicted"/>
<accession>A0A564XXH9</accession>
<protein>
    <submittedName>
        <fullName evidence="1">Uncharacterized protein</fullName>
    </submittedName>
</protein>
<dbReference type="EMBL" id="CABIJS010000011">
    <property type="protein sequence ID" value="VUZ38953.1"/>
    <property type="molecule type" value="Genomic_DNA"/>
</dbReference>
<name>A0A564XXH9_HYMDI</name>
<dbReference type="Proteomes" id="UP000321570">
    <property type="component" value="Unassembled WGS sequence"/>
</dbReference>
<keyword evidence="2" id="KW-1185">Reference proteome</keyword>
<gene>
    <name evidence="1" type="ORF">WMSIL1_LOCUS609</name>
</gene>
<dbReference type="AlphaFoldDB" id="A0A564XXH9"/>
<sequence>MCLLSPPLYSTLTSLLLYPDCQLHVIEQRTRNPPTTSSLLVSPAPNNAGYPRSVLLPSSSFPISLSSPFPTHPQLFHAYPSNPAFGIFTRERKSFFLSLKKIHSSEGNI</sequence>
<organism evidence="1 2">
    <name type="scientific">Hymenolepis diminuta</name>
    <name type="common">Rat tapeworm</name>
    <dbReference type="NCBI Taxonomy" id="6216"/>
    <lineage>
        <taxon>Eukaryota</taxon>
        <taxon>Metazoa</taxon>
        <taxon>Spiralia</taxon>
        <taxon>Lophotrochozoa</taxon>
        <taxon>Platyhelminthes</taxon>
        <taxon>Cestoda</taxon>
        <taxon>Eucestoda</taxon>
        <taxon>Cyclophyllidea</taxon>
        <taxon>Hymenolepididae</taxon>
        <taxon>Hymenolepis</taxon>
    </lineage>
</organism>
<evidence type="ECO:0000313" key="1">
    <source>
        <dbReference type="EMBL" id="VUZ38953.1"/>
    </source>
</evidence>
<reference evidence="1 2" key="1">
    <citation type="submission" date="2019-07" db="EMBL/GenBank/DDBJ databases">
        <authorList>
            <person name="Jastrzebski P J."/>
            <person name="Paukszto L."/>
            <person name="Jastrzebski P J."/>
        </authorList>
    </citation>
    <scope>NUCLEOTIDE SEQUENCE [LARGE SCALE GENOMIC DNA]</scope>
    <source>
        <strain evidence="1 2">WMS-il1</strain>
    </source>
</reference>